<evidence type="ECO:0000313" key="11">
    <source>
        <dbReference type="EMBL" id="MFC4352800.1"/>
    </source>
</evidence>
<dbReference type="NCBIfam" id="TIGR01044">
    <property type="entry name" value="rplV_bact"/>
    <property type="match status" value="1"/>
</dbReference>
<dbReference type="Pfam" id="PF00237">
    <property type="entry name" value="Ribosomal_L22"/>
    <property type="match status" value="1"/>
</dbReference>
<dbReference type="SUPFAM" id="SSF54843">
    <property type="entry name" value="Ribosomal protein L22"/>
    <property type="match status" value="1"/>
</dbReference>
<evidence type="ECO:0000256" key="7">
    <source>
        <dbReference type="HAMAP-Rule" id="MF_01331"/>
    </source>
</evidence>
<evidence type="ECO:0000313" key="12">
    <source>
        <dbReference type="Proteomes" id="UP001595799"/>
    </source>
</evidence>
<protein>
    <recommendedName>
        <fullName evidence="6 7">Large ribosomal subunit protein uL22</fullName>
    </recommendedName>
</protein>
<evidence type="ECO:0000256" key="8">
    <source>
        <dbReference type="RuleBase" id="RU004005"/>
    </source>
</evidence>
<evidence type="ECO:0000256" key="2">
    <source>
        <dbReference type="ARBA" id="ARBA00022730"/>
    </source>
</evidence>
<comment type="caution">
    <text evidence="11">The sequence shown here is derived from an EMBL/GenBank/DDBJ whole genome shotgun (WGS) entry which is preliminary data.</text>
</comment>
<dbReference type="InterPro" id="IPR047867">
    <property type="entry name" value="Ribosomal_uL22_bac/org-type"/>
</dbReference>
<gene>
    <name evidence="7 11" type="primary">rplV</name>
    <name evidence="11" type="ORF">ACFOW6_14705</name>
</gene>
<dbReference type="HAMAP" id="MF_01331_B">
    <property type="entry name" value="Ribosomal_uL22_B"/>
    <property type="match status" value="1"/>
</dbReference>
<comment type="function">
    <text evidence="7">The globular domain of the protein is located near the polypeptide exit tunnel on the outside of the subunit, while an extended beta-hairpin is found that lines the wall of the exit tunnel in the center of the 70S ribosome.</text>
</comment>
<dbReference type="CDD" id="cd00336">
    <property type="entry name" value="Ribosomal_L22"/>
    <property type="match status" value="1"/>
</dbReference>
<dbReference type="EMBL" id="JBHSCW010000008">
    <property type="protein sequence ID" value="MFC4352800.1"/>
    <property type="molecule type" value="Genomic_DNA"/>
</dbReference>
<dbReference type="InterPro" id="IPR005727">
    <property type="entry name" value="Ribosomal_uL22_bac/chlpt-type"/>
</dbReference>
<comment type="function">
    <text evidence="7 10">This protein binds specifically to 23S rRNA; its binding is stimulated by other ribosomal proteins, e.g., L4, L17, and L20. It is important during the early stages of 50S assembly. It makes multiple contacts with different domains of the 23S rRNA in the assembled 50S subunit and ribosome.</text>
</comment>
<keyword evidence="12" id="KW-1185">Reference proteome</keyword>
<keyword evidence="4 7" id="KW-0689">Ribosomal protein</keyword>
<evidence type="ECO:0000256" key="10">
    <source>
        <dbReference type="RuleBase" id="RU004008"/>
    </source>
</evidence>
<reference evidence="12" key="1">
    <citation type="journal article" date="2019" name="Int. J. Syst. Evol. Microbiol.">
        <title>The Global Catalogue of Microorganisms (GCM) 10K type strain sequencing project: providing services to taxonomists for standard genome sequencing and annotation.</title>
        <authorList>
            <consortium name="The Broad Institute Genomics Platform"/>
            <consortium name="The Broad Institute Genome Sequencing Center for Infectious Disease"/>
            <person name="Wu L."/>
            <person name="Ma J."/>
        </authorList>
    </citation>
    <scope>NUCLEOTIDE SEQUENCE [LARGE SCALE GENOMIC DNA]</scope>
    <source>
        <strain evidence="12">CECT 8472</strain>
    </source>
</reference>
<evidence type="ECO:0000256" key="5">
    <source>
        <dbReference type="ARBA" id="ARBA00023274"/>
    </source>
</evidence>
<evidence type="ECO:0000256" key="9">
    <source>
        <dbReference type="RuleBase" id="RU004006"/>
    </source>
</evidence>
<dbReference type="Proteomes" id="UP001595799">
    <property type="component" value="Unassembled WGS sequence"/>
</dbReference>
<proteinExistence type="inferred from homology"/>
<dbReference type="PANTHER" id="PTHR13501:SF8">
    <property type="entry name" value="LARGE RIBOSOMAL SUBUNIT PROTEIN UL22M"/>
    <property type="match status" value="1"/>
</dbReference>
<evidence type="ECO:0000256" key="1">
    <source>
        <dbReference type="ARBA" id="ARBA00009451"/>
    </source>
</evidence>
<dbReference type="InterPro" id="IPR001063">
    <property type="entry name" value="Ribosomal_uL22"/>
</dbReference>
<dbReference type="PANTHER" id="PTHR13501">
    <property type="entry name" value="CHLOROPLAST 50S RIBOSOMAL PROTEIN L22-RELATED"/>
    <property type="match status" value="1"/>
</dbReference>
<keyword evidence="2 7" id="KW-0699">rRNA-binding</keyword>
<comment type="subunit">
    <text evidence="7 9">Part of the 50S ribosomal subunit.</text>
</comment>
<name>A0ABV8UPD3_9PROT</name>
<evidence type="ECO:0000256" key="4">
    <source>
        <dbReference type="ARBA" id="ARBA00022980"/>
    </source>
</evidence>
<evidence type="ECO:0000256" key="3">
    <source>
        <dbReference type="ARBA" id="ARBA00022884"/>
    </source>
</evidence>
<dbReference type="RefSeq" id="WP_382423162.1">
    <property type="nucleotide sequence ID" value="NZ_JBHSCW010000008.1"/>
</dbReference>
<dbReference type="Gene3D" id="3.90.470.10">
    <property type="entry name" value="Ribosomal protein L22/L17"/>
    <property type="match status" value="1"/>
</dbReference>
<keyword evidence="3 7" id="KW-0694">RNA-binding</keyword>
<keyword evidence="5 7" id="KW-0687">Ribonucleoprotein</keyword>
<dbReference type="InterPro" id="IPR036394">
    <property type="entry name" value="Ribosomal_uL22_sf"/>
</dbReference>
<evidence type="ECO:0000256" key="6">
    <source>
        <dbReference type="ARBA" id="ARBA00035207"/>
    </source>
</evidence>
<accession>A0ABV8UPD3</accession>
<dbReference type="GO" id="GO:0005840">
    <property type="term" value="C:ribosome"/>
    <property type="evidence" value="ECO:0007669"/>
    <property type="project" value="UniProtKB-KW"/>
</dbReference>
<comment type="similarity">
    <text evidence="1 7 8">Belongs to the universal ribosomal protein uL22 family.</text>
</comment>
<sequence length="126" mass="14140">MGKLKSERSLAENEALASASLLRTSPRKLNLVAGMIRGKPAERALSDLTFSKRRIAQEVKKVLQAAIANAENNHQLDVDRLYVAEASVGKAFMMKRFRPRARGRAGKLLKPWSRLRVVVREREESA</sequence>
<organism evidence="11 12">
    <name type="scientific">Fodinicurvata halophila</name>
    <dbReference type="NCBI Taxonomy" id="1419723"/>
    <lineage>
        <taxon>Bacteria</taxon>
        <taxon>Pseudomonadati</taxon>
        <taxon>Pseudomonadota</taxon>
        <taxon>Alphaproteobacteria</taxon>
        <taxon>Rhodospirillales</taxon>
        <taxon>Rhodovibrionaceae</taxon>
        <taxon>Fodinicurvata</taxon>
    </lineage>
</organism>